<proteinExistence type="predicted"/>
<accession>A0A0N5DCE8</accession>
<protein>
    <submittedName>
        <fullName evidence="3">FAD_binding_3 domain-containing protein</fullName>
    </submittedName>
</protein>
<dbReference type="WBParaSite" id="TCLT_0001087001-mRNA-1">
    <property type="protein sequence ID" value="TCLT_0001087001-mRNA-1"/>
    <property type="gene ID" value="TCLT_0001087001"/>
</dbReference>
<name>A0A0N5DCE8_THECL</name>
<dbReference type="AlphaFoldDB" id="A0A0N5DCE8"/>
<reference evidence="1 2" key="2">
    <citation type="submission" date="2018-11" db="EMBL/GenBank/DDBJ databases">
        <authorList>
            <consortium name="Pathogen Informatics"/>
        </authorList>
    </citation>
    <scope>NUCLEOTIDE SEQUENCE [LARGE SCALE GENOMIC DNA]</scope>
</reference>
<evidence type="ECO:0000313" key="3">
    <source>
        <dbReference type="WBParaSite" id="TCLT_0001087001-mRNA-1"/>
    </source>
</evidence>
<reference evidence="3" key="1">
    <citation type="submission" date="2017-02" db="UniProtKB">
        <authorList>
            <consortium name="WormBaseParasite"/>
        </authorList>
    </citation>
    <scope>IDENTIFICATION</scope>
</reference>
<dbReference type="InterPro" id="IPR036188">
    <property type="entry name" value="FAD/NAD-bd_sf"/>
</dbReference>
<keyword evidence="2" id="KW-1185">Reference proteome</keyword>
<dbReference type="Gene3D" id="3.50.50.60">
    <property type="entry name" value="FAD/NAD(P)-binding domain"/>
    <property type="match status" value="1"/>
</dbReference>
<evidence type="ECO:0000313" key="1">
    <source>
        <dbReference type="EMBL" id="VDN08567.1"/>
    </source>
</evidence>
<dbReference type="SUPFAM" id="SSF51971">
    <property type="entry name" value="Nucleotide-binding domain"/>
    <property type="match status" value="1"/>
</dbReference>
<sequence>MKIVVIGAAPTGLGAAYRLQQLQKDNISSAINVELVVLEQVNITLIF</sequence>
<dbReference type="Proteomes" id="UP000276776">
    <property type="component" value="Unassembled WGS sequence"/>
</dbReference>
<organism evidence="3">
    <name type="scientific">Thelazia callipaeda</name>
    <name type="common">Oriental eyeworm</name>
    <name type="synonym">Parasitic nematode</name>
    <dbReference type="NCBI Taxonomy" id="103827"/>
    <lineage>
        <taxon>Eukaryota</taxon>
        <taxon>Metazoa</taxon>
        <taxon>Ecdysozoa</taxon>
        <taxon>Nematoda</taxon>
        <taxon>Chromadorea</taxon>
        <taxon>Rhabditida</taxon>
        <taxon>Spirurina</taxon>
        <taxon>Spiruromorpha</taxon>
        <taxon>Thelazioidea</taxon>
        <taxon>Thelaziidae</taxon>
        <taxon>Thelazia</taxon>
    </lineage>
</organism>
<evidence type="ECO:0000313" key="2">
    <source>
        <dbReference type="Proteomes" id="UP000276776"/>
    </source>
</evidence>
<gene>
    <name evidence="1" type="ORF">TCLT_LOCUS10849</name>
</gene>
<dbReference type="EMBL" id="UYYF01005466">
    <property type="protein sequence ID" value="VDN08567.1"/>
    <property type="molecule type" value="Genomic_DNA"/>
</dbReference>
<dbReference type="OrthoDB" id="38045at2759"/>